<evidence type="ECO:0000313" key="8">
    <source>
        <dbReference type="Proteomes" id="UP000298458"/>
    </source>
</evidence>
<dbReference type="InterPro" id="IPR036737">
    <property type="entry name" value="OmpA-like_sf"/>
</dbReference>
<dbReference type="GO" id="GO:0009279">
    <property type="term" value="C:cell outer membrane"/>
    <property type="evidence" value="ECO:0007669"/>
    <property type="project" value="UniProtKB-SubCell"/>
</dbReference>
<proteinExistence type="predicted"/>
<dbReference type="EMBL" id="RQET01000004">
    <property type="protein sequence ID" value="TGK11980.1"/>
    <property type="molecule type" value="Genomic_DNA"/>
</dbReference>
<name>A0A4R9GGZ8_9LEPT</name>
<dbReference type="AlphaFoldDB" id="A0A4R9GGZ8"/>
<dbReference type="PANTHER" id="PTHR30329:SF21">
    <property type="entry name" value="LIPOPROTEIN YIAD-RELATED"/>
    <property type="match status" value="1"/>
</dbReference>
<dbReference type="RefSeq" id="WP_135767382.1">
    <property type="nucleotide sequence ID" value="NZ_RQET01000004.1"/>
</dbReference>
<evidence type="ECO:0000256" key="3">
    <source>
        <dbReference type="ARBA" id="ARBA00023237"/>
    </source>
</evidence>
<reference evidence="7" key="1">
    <citation type="journal article" date="2019" name="PLoS Negl. Trop. Dis.">
        <title>Revisiting the worldwide diversity of Leptospira species in the environment.</title>
        <authorList>
            <person name="Vincent A.T."/>
            <person name="Schiettekatte O."/>
            <person name="Bourhy P."/>
            <person name="Veyrier F.J."/>
            <person name="Picardeau M."/>
        </authorList>
    </citation>
    <scope>NUCLEOTIDE SEQUENCE [LARGE SCALE GENOMIC DNA]</scope>
    <source>
        <strain evidence="7">SSW15</strain>
    </source>
</reference>
<evidence type="ECO:0000256" key="4">
    <source>
        <dbReference type="PROSITE-ProRule" id="PRU00473"/>
    </source>
</evidence>
<dbReference type="Proteomes" id="UP000298458">
    <property type="component" value="Unassembled WGS sequence"/>
</dbReference>
<evidence type="ECO:0000256" key="1">
    <source>
        <dbReference type="ARBA" id="ARBA00004442"/>
    </source>
</evidence>
<feature type="region of interest" description="Disordered" evidence="5">
    <location>
        <begin position="267"/>
        <end position="314"/>
    </location>
</feature>
<gene>
    <name evidence="7" type="ORF">EHO60_06790</name>
</gene>
<dbReference type="InterPro" id="IPR006690">
    <property type="entry name" value="OMPA-like_CS"/>
</dbReference>
<dbReference type="Gene3D" id="3.30.1330.60">
    <property type="entry name" value="OmpA-like domain"/>
    <property type="match status" value="1"/>
</dbReference>
<keyword evidence="3" id="KW-0998">Cell outer membrane</keyword>
<sequence length="433" mass="49902">MAPIRIFVLFCLFSPQVLFSQDRTLFRWKLKAGDDLELNEYHRVRARQGARILNREDKNRILLRAENCNLQGCELTGVFDTYTKFPEVDPAFYKDKTYRSRFFLTNLGEYRVPPEYTMPNLRSLPGFSESEVPEGGQWTMSASESFQFPRSRIEIPVEAKYSFRGIRDWEYAGKRGKAELIEYNYSLMHDSEVISAGTPYKVYGFAKGKVFFDAQAGVPQYKHVQLVYTFLYPNGIASEMAFDIHGIYSKQRSLTDPDKDRIEEEIKKYLGRPADPKSRPTGKRESKRNGLDWPEWEQEPPEPQGGNRAPVEVRKSEEGVTLSLDNLLFDTNRSDLKESSREVLAKIAEVLKKYPDKEIRIGGHTDDRGSADYNLKLSQDRALSVLQELRDHHAISESRMSYKGYGKTKPIADNASEESRSKNRRVDITIVLD</sequence>
<organism evidence="7 8">
    <name type="scientific">Leptospira fletcheri</name>
    <dbReference type="NCBI Taxonomy" id="2484981"/>
    <lineage>
        <taxon>Bacteria</taxon>
        <taxon>Pseudomonadati</taxon>
        <taxon>Spirochaetota</taxon>
        <taxon>Spirochaetia</taxon>
        <taxon>Leptospirales</taxon>
        <taxon>Leptospiraceae</taxon>
        <taxon>Leptospira</taxon>
    </lineage>
</organism>
<dbReference type="PANTHER" id="PTHR30329">
    <property type="entry name" value="STATOR ELEMENT OF FLAGELLAR MOTOR COMPLEX"/>
    <property type="match status" value="1"/>
</dbReference>
<dbReference type="InterPro" id="IPR006664">
    <property type="entry name" value="OMP_bac"/>
</dbReference>
<keyword evidence="2 4" id="KW-0472">Membrane</keyword>
<dbReference type="SUPFAM" id="SSF103088">
    <property type="entry name" value="OmpA-like"/>
    <property type="match status" value="1"/>
</dbReference>
<feature type="compositionally biased region" description="Basic and acidic residues" evidence="5">
    <location>
        <begin position="267"/>
        <end position="290"/>
    </location>
</feature>
<accession>A0A4R9GGZ8</accession>
<dbReference type="PROSITE" id="PS51123">
    <property type="entry name" value="OMPA_2"/>
    <property type="match status" value="1"/>
</dbReference>
<dbReference type="InterPro" id="IPR006665">
    <property type="entry name" value="OmpA-like"/>
</dbReference>
<evidence type="ECO:0000256" key="2">
    <source>
        <dbReference type="ARBA" id="ARBA00023136"/>
    </source>
</evidence>
<comment type="caution">
    <text evidence="7">The sequence shown here is derived from an EMBL/GenBank/DDBJ whole genome shotgun (WGS) entry which is preliminary data.</text>
</comment>
<evidence type="ECO:0000313" key="7">
    <source>
        <dbReference type="EMBL" id="TGK11980.1"/>
    </source>
</evidence>
<dbReference type="Pfam" id="PF00691">
    <property type="entry name" value="OmpA"/>
    <property type="match status" value="1"/>
</dbReference>
<dbReference type="OrthoDB" id="9805566at2"/>
<keyword evidence="8" id="KW-1185">Reference proteome</keyword>
<dbReference type="PRINTS" id="PR01021">
    <property type="entry name" value="OMPADOMAIN"/>
</dbReference>
<evidence type="ECO:0000259" key="6">
    <source>
        <dbReference type="PROSITE" id="PS51123"/>
    </source>
</evidence>
<feature type="domain" description="OmpA-like" evidence="6">
    <location>
        <begin position="316"/>
        <end position="433"/>
    </location>
</feature>
<comment type="subcellular location">
    <subcellularLocation>
        <location evidence="1">Cell outer membrane</location>
    </subcellularLocation>
</comment>
<evidence type="ECO:0000256" key="5">
    <source>
        <dbReference type="SAM" id="MobiDB-lite"/>
    </source>
</evidence>
<dbReference type="CDD" id="cd07185">
    <property type="entry name" value="OmpA_C-like"/>
    <property type="match status" value="1"/>
</dbReference>
<dbReference type="InterPro" id="IPR050330">
    <property type="entry name" value="Bact_OuterMem_StrucFunc"/>
</dbReference>
<protein>
    <submittedName>
        <fullName evidence="7">OmpA family protein</fullName>
    </submittedName>
</protein>
<dbReference type="PROSITE" id="PS01068">
    <property type="entry name" value="OMPA_1"/>
    <property type="match status" value="1"/>
</dbReference>